<evidence type="ECO:0000313" key="3">
    <source>
        <dbReference type="Proteomes" id="UP000594260"/>
    </source>
</evidence>
<evidence type="ECO:0000259" key="1">
    <source>
        <dbReference type="PROSITE" id="PS50022"/>
    </source>
</evidence>
<name>A0A7M7JJK4_VARDE</name>
<dbReference type="PANTHER" id="PTHR24543:SF291">
    <property type="entry name" value="SMOKE ALARM, ISOFORM D"/>
    <property type="match status" value="1"/>
</dbReference>
<dbReference type="InterPro" id="IPR008979">
    <property type="entry name" value="Galactose-bd-like_sf"/>
</dbReference>
<dbReference type="SUPFAM" id="SSF49785">
    <property type="entry name" value="Galactose-binding domain-like"/>
    <property type="match status" value="1"/>
</dbReference>
<feature type="domain" description="F5/8 type C" evidence="1">
    <location>
        <begin position="1283"/>
        <end position="1429"/>
    </location>
</feature>
<evidence type="ECO:0000313" key="2">
    <source>
        <dbReference type="EnsemblMetazoa" id="XP_022653160"/>
    </source>
</evidence>
<dbReference type="PANTHER" id="PTHR24543">
    <property type="entry name" value="MULTICOPPER OXIDASE-RELATED"/>
    <property type="match status" value="1"/>
</dbReference>
<dbReference type="InterPro" id="IPR000421">
    <property type="entry name" value="FA58C"/>
</dbReference>
<dbReference type="OrthoDB" id="6502960at2759"/>
<reference evidence="2" key="1">
    <citation type="submission" date="2021-01" db="UniProtKB">
        <authorList>
            <consortium name="EnsemblMetazoa"/>
        </authorList>
    </citation>
    <scope>IDENTIFICATION</scope>
</reference>
<accession>A0A7M7JJK4</accession>
<protein>
    <recommendedName>
        <fullName evidence="1">F5/8 type C domain-containing protein</fullName>
    </recommendedName>
</protein>
<proteinExistence type="predicted"/>
<dbReference type="EnsemblMetazoa" id="XM_022797425">
    <property type="protein sequence ID" value="XP_022653160"/>
    <property type="gene ID" value="LOC111246962"/>
</dbReference>
<keyword evidence="3" id="KW-1185">Reference proteome</keyword>
<sequence>MEIGKTLNFELVITIPPTERLDLLLDIFTKDVVADSYNPVLGIFNIVVDIPPEVTLSLGEPQISKMLSGQQDSNIYDRVLVNFGDIINPDTPRKIVVLFSVTAARIMSTFKLHYVTIGAEYDFERFVWISQTEVNVQNAKSNEDEKLVEADYDGPKEIAMDSAGIFTVDAFIKLRSDRVEILVEGPTNFEDVISVGNLGITGFGAHFQSVPQDVVHYRTVKTPSATKDSFIKASIDMGILTNTGSMYQKPRTSNSENKMSFTFGLFALTRDDTIGSEESFKITIDVAGKILWQETVRVNITQRNDNETVNNIEDSRVAIAPPRALLGNLLQYEVHLNLTPSAFTEIYVVQEFDPTNPITLCSGRFAPDKNGFNVVWANSTSARAIITSNPDEIALDLGRLYVSEQRSGVTDMENTAVLELFFFVDPDAADSTAPKGSDGENFQPVKVRIGRRDDPLVVSVEPLAIESKRFVNTLDVRTEDAVTWREIYVGGAVAYDIIISLPLGAFYTNLSLSVTDLSNIQLPGAHICRARVSHIGRNLPCAQSQRDLINENSIFYSKIQQERDDFDSVFVQFDRLCQLAQSPGNQTESQVIINVVASLQGEQSFQNGQPYALHTVVSLNNKPIHQEDKKFNAARPPSKDFLKNQPAYVYFTSLSPSFVPGGVGEVEIVLKTPPKSMAAYLIELLTNDPDVSVCILKIKSIGDSMPCIERDTPADYILHQDSDNGNRKASLAIDALANVGTYPMKQGHFLDPNSLVFSAFVKVGTRATRNKSLKLKISYGSKGQIENTIALPVANVHNTTGLLTSSGSATSPRTILLAPSEPALTSLAPGSVALVTLTVELVEFSSSRLQFDLILDDGVVRGKDIEVCHEGISHLGRNYPCSAPQQWTKHEEGENLLGRYDLGLLCNSFIERNKPEDNYVRFTVPVMLKTDAKYVEGTSLALSSLVVSSGGKEQQNLQFNIAKKAEQSIGNVFPPAVKASSSEESIGIRQRRWIPFNITVPKGAMTEITVTVQGAKTDKVAIVVVHDLRIATVGRNIPCYRPSKLDVALFSSFKNVQNDKAQAFLGYFANPGYSHVRERFQQGDDDIVLEVYVELTDHEFTNDGSKHPVNIQVEMSGWRGTAQQEMTIVRTGKEATSIDVKLSVDNTRPFERGDTISVMAELRHFVSSLMEPTKVALRIFLPQFVTFGGVTEIRSGSGYQAEVKNASNGVDIIFPKLLFADEIKVNMTLVSDPENRRGYGTGVIDATSLYRVECEYTPRKDQTFEPFCSDQLFLAYKVNSDECVLNLGMEDGTIKDCQITASSAVDFEHAPFRVRKGSPQVWSPGIREGMAQPYLDIAFLRVTRVSQLEMIYVPGTRRVHRYRLQASNDGRNWWNHLQTRTLVYQNGVAIDRLPNAVQARHLRIIVVDAADEHVKDELNVGLQIELYGCYIGPYSKDEGCPEDTTLYTNLETLKTRHMTVDTNTDTAYFCDFTDARFVIVKNRIFVFFT</sequence>
<dbReference type="InParanoid" id="A0A7M7JJK4"/>
<dbReference type="Gene3D" id="2.60.120.260">
    <property type="entry name" value="Galactose-binding domain-like"/>
    <property type="match status" value="1"/>
</dbReference>
<organism evidence="2 3">
    <name type="scientific">Varroa destructor</name>
    <name type="common">Honeybee mite</name>
    <dbReference type="NCBI Taxonomy" id="109461"/>
    <lineage>
        <taxon>Eukaryota</taxon>
        <taxon>Metazoa</taxon>
        <taxon>Ecdysozoa</taxon>
        <taxon>Arthropoda</taxon>
        <taxon>Chelicerata</taxon>
        <taxon>Arachnida</taxon>
        <taxon>Acari</taxon>
        <taxon>Parasitiformes</taxon>
        <taxon>Mesostigmata</taxon>
        <taxon>Gamasina</taxon>
        <taxon>Dermanyssoidea</taxon>
        <taxon>Varroidae</taxon>
        <taxon>Varroa</taxon>
    </lineage>
</organism>
<dbReference type="GeneID" id="111246962"/>
<dbReference type="Pfam" id="PF00754">
    <property type="entry name" value="F5_F8_type_C"/>
    <property type="match status" value="1"/>
</dbReference>
<dbReference type="Proteomes" id="UP000594260">
    <property type="component" value="Unplaced"/>
</dbReference>
<dbReference type="OMA" id="KCRISYG"/>
<dbReference type="KEGG" id="vde:111246962"/>
<dbReference type="PROSITE" id="PS50022">
    <property type="entry name" value="FA58C_3"/>
    <property type="match status" value="1"/>
</dbReference>
<dbReference type="RefSeq" id="XP_022653160.1">
    <property type="nucleotide sequence ID" value="XM_022797425.1"/>
</dbReference>